<dbReference type="PROSITE" id="PS50076">
    <property type="entry name" value="DNAJ_2"/>
    <property type="match status" value="1"/>
</dbReference>
<dbReference type="Pfam" id="PF00226">
    <property type="entry name" value="DnaJ"/>
    <property type="match status" value="1"/>
</dbReference>
<dbReference type="SUPFAM" id="SSF46565">
    <property type="entry name" value="Chaperone J-domain"/>
    <property type="match status" value="1"/>
</dbReference>
<proteinExistence type="predicted"/>
<dbReference type="AlphaFoldDB" id="A0A8S4QF36"/>
<dbReference type="EMBL" id="CAKXAJ010003056">
    <property type="protein sequence ID" value="CAH2208311.1"/>
    <property type="molecule type" value="Genomic_DNA"/>
</dbReference>
<reference evidence="3" key="1">
    <citation type="submission" date="2022-03" db="EMBL/GenBank/DDBJ databases">
        <authorList>
            <person name="Lindestad O."/>
        </authorList>
    </citation>
    <scope>NUCLEOTIDE SEQUENCE</scope>
</reference>
<dbReference type="PANTHER" id="PTHR44144">
    <property type="entry name" value="DNAJ HOMOLOG SUBFAMILY C MEMBER 9"/>
    <property type="match status" value="1"/>
</dbReference>
<dbReference type="InterPro" id="IPR018253">
    <property type="entry name" value="DnaJ_domain_CS"/>
</dbReference>
<evidence type="ECO:0000313" key="4">
    <source>
        <dbReference type="Proteomes" id="UP000838756"/>
    </source>
</evidence>
<evidence type="ECO:0000313" key="3">
    <source>
        <dbReference type="EMBL" id="CAH2208311.1"/>
    </source>
</evidence>
<protein>
    <submittedName>
        <fullName evidence="3">Jg18628 protein</fullName>
    </submittedName>
</protein>
<dbReference type="OrthoDB" id="110024at2759"/>
<dbReference type="Gene3D" id="1.10.287.110">
    <property type="entry name" value="DnaJ domain"/>
    <property type="match status" value="1"/>
</dbReference>
<comment type="caution">
    <text evidence="3">The sequence shown here is derived from an EMBL/GenBank/DDBJ whole genome shotgun (WGS) entry which is preliminary data.</text>
</comment>
<dbReference type="InterPro" id="IPR052594">
    <property type="entry name" value="J_domain-containing_protein"/>
</dbReference>
<organism evidence="3 4">
    <name type="scientific">Pararge aegeria aegeria</name>
    <dbReference type="NCBI Taxonomy" id="348720"/>
    <lineage>
        <taxon>Eukaryota</taxon>
        <taxon>Metazoa</taxon>
        <taxon>Ecdysozoa</taxon>
        <taxon>Arthropoda</taxon>
        <taxon>Hexapoda</taxon>
        <taxon>Insecta</taxon>
        <taxon>Pterygota</taxon>
        <taxon>Neoptera</taxon>
        <taxon>Endopterygota</taxon>
        <taxon>Lepidoptera</taxon>
        <taxon>Glossata</taxon>
        <taxon>Ditrysia</taxon>
        <taxon>Papilionoidea</taxon>
        <taxon>Nymphalidae</taxon>
        <taxon>Satyrinae</taxon>
        <taxon>Satyrini</taxon>
        <taxon>Parargina</taxon>
        <taxon>Pararge</taxon>
    </lineage>
</organism>
<sequence length="133" mass="15789">MGLLELCEKYFDTTNLYEVLEITEKATEKEVKKAYHKLSLRVHPDRVKDDEKLDATEKFKVLGGVHAILSDKDKRSLYDTTKSVDEEEYNVIKEKDWTVYWRLLFKKITEDDIKAYEKKYIGKYLTTTHLKCT</sequence>
<dbReference type="GO" id="GO:0031072">
    <property type="term" value="F:heat shock protein binding"/>
    <property type="evidence" value="ECO:0007669"/>
    <property type="project" value="TreeGrafter"/>
</dbReference>
<dbReference type="GO" id="GO:0005737">
    <property type="term" value="C:cytoplasm"/>
    <property type="evidence" value="ECO:0007669"/>
    <property type="project" value="TreeGrafter"/>
</dbReference>
<dbReference type="InterPro" id="IPR036869">
    <property type="entry name" value="J_dom_sf"/>
</dbReference>
<dbReference type="PROSITE" id="PS00636">
    <property type="entry name" value="DNAJ_1"/>
    <property type="match status" value="1"/>
</dbReference>
<keyword evidence="4" id="KW-1185">Reference proteome</keyword>
<dbReference type="PRINTS" id="PR00625">
    <property type="entry name" value="JDOMAIN"/>
</dbReference>
<dbReference type="Proteomes" id="UP000838756">
    <property type="component" value="Unassembled WGS sequence"/>
</dbReference>
<keyword evidence="1" id="KW-0597">Phosphoprotein</keyword>
<feature type="domain" description="J" evidence="2">
    <location>
        <begin position="15"/>
        <end position="82"/>
    </location>
</feature>
<accession>A0A8S4QF36</accession>
<dbReference type="GO" id="GO:0005634">
    <property type="term" value="C:nucleus"/>
    <property type="evidence" value="ECO:0007669"/>
    <property type="project" value="TreeGrafter"/>
</dbReference>
<name>A0A8S4QF36_9NEOP</name>
<dbReference type="PANTHER" id="PTHR44144:SF1">
    <property type="entry name" value="DNAJ HOMOLOG SUBFAMILY C MEMBER 9"/>
    <property type="match status" value="1"/>
</dbReference>
<dbReference type="CDD" id="cd06257">
    <property type="entry name" value="DnaJ"/>
    <property type="match status" value="1"/>
</dbReference>
<dbReference type="FunFam" id="1.10.287.110:FF:000035">
    <property type="entry name" value="DnaJ homolog subfamily C member 9"/>
    <property type="match status" value="1"/>
</dbReference>
<evidence type="ECO:0000256" key="1">
    <source>
        <dbReference type="ARBA" id="ARBA00022553"/>
    </source>
</evidence>
<evidence type="ECO:0000259" key="2">
    <source>
        <dbReference type="PROSITE" id="PS50076"/>
    </source>
</evidence>
<gene>
    <name evidence="3" type="primary">jg18628</name>
    <name evidence="3" type="ORF">PAEG_LOCUS927</name>
</gene>
<dbReference type="InterPro" id="IPR001623">
    <property type="entry name" value="DnaJ_domain"/>
</dbReference>
<dbReference type="SMART" id="SM00271">
    <property type="entry name" value="DnaJ"/>
    <property type="match status" value="1"/>
</dbReference>